<name>A0A1I6QR78_9ACTN</name>
<dbReference type="AlphaFoldDB" id="A0A1I6QR78"/>
<evidence type="ECO:0000313" key="3">
    <source>
        <dbReference type="EMBL" id="SFS54879.1"/>
    </source>
</evidence>
<evidence type="ECO:0000313" key="4">
    <source>
        <dbReference type="Proteomes" id="UP000198873"/>
    </source>
</evidence>
<feature type="transmembrane region" description="Helical" evidence="1">
    <location>
        <begin position="20"/>
        <end position="40"/>
    </location>
</feature>
<feature type="domain" description="DUF1648" evidence="2">
    <location>
        <begin position="29"/>
        <end position="69"/>
    </location>
</feature>
<reference evidence="4" key="1">
    <citation type="submission" date="2016-10" db="EMBL/GenBank/DDBJ databases">
        <authorList>
            <person name="Varghese N."/>
            <person name="Submissions S."/>
        </authorList>
    </citation>
    <scope>NUCLEOTIDE SEQUENCE [LARGE SCALE GENOMIC DNA]</scope>
    <source>
        <strain evidence="4">CGMCC 4.7047</strain>
    </source>
</reference>
<evidence type="ECO:0000256" key="1">
    <source>
        <dbReference type="SAM" id="Phobius"/>
    </source>
</evidence>
<gene>
    <name evidence="3" type="ORF">SAMN05444716_102211</name>
</gene>
<proteinExistence type="predicted"/>
<feature type="transmembrane region" description="Helical" evidence="1">
    <location>
        <begin position="188"/>
        <end position="207"/>
    </location>
</feature>
<feature type="transmembrane region" description="Helical" evidence="1">
    <location>
        <begin position="213"/>
        <end position="232"/>
    </location>
</feature>
<organism evidence="3 4">
    <name type="scientific">Streptomyces harbinensis</name>
    <dbReference type="NCBI Taxonomy" id="1176198"/>
    <lineage>
        <taxon>Bacteria</taxon>
        <taxon>Bacillati</taxon>
        <taxon>Actinomycetota</taxon>
        <taxon>Actinomycetes</taxon>
        <taxon>Kitasatosporales</taxon>
        <taxon>Streptomycetaceae</taxon>
        <taxon>Streptomyces</taxon>
    </lineage>
</organism>
<protein>
    <recommendedName>
        <fullName evidence="2">DUF1648 domain-containing protein</fullName>
    </recommendedName>
</protein>
<sequence length="331" mass="33613">MSAMTSAAPPAGARRGYPLIAAAPPLIAAVVTAAVSAAVWSRLPDRVATHVGGTGEPDGFAHPAVLVTVSVLLLAGWGAGGAWLAGTARVPARALYCGALAPAVLLGYLSPALLLANAAADQAADVRFPMWHLAVAAGAALAAAALALVLPTRPAPEGERGDGAAPRTSTLGLRPGERVVWQRTVHSWLLTALQGAMVIAAVLIAAVGGDTGAWIVLLGGAVILALTTRVRVSAGEFGLALRPALLGVPRLGVPLDRIAAAEVRPTSPLKDLGGWGYRITAGRRGFAVRSGDGLWLELTDGKQYVVVVDDARTAAALLNDLIARRSAHSEG</sequence>
<dbReference type="RefSeq" id="WP_093842328.1">
    <property type="nucleotide sequence ID" value="NZ_CP054938.1"/>
</dbReference>
<dbReference type="Proteomes" id="UP000198873">
    <property type="component" value="Unassembled WGS sequence"/>
</dbReference>
<dbReference type="Pfam" id="PF07853">
    <property type="entry name" value="DUF1648"/>
    <property type="match status" value="1"/>
</dbReference>
<keyword evidence="1" id="KW-0812">Transmembrane</keyword>
<feature type="transmembrane region" description="Helical" evidence="1">
    <location>
        <begin position="95"/>
        <end position="118"/>
    </location>
</feature>
<accession>A0A1I6QR78</accession>
<dbReference type="STRING" id="1176198.SAMN05444716_102211"/>
<dbReference type="InterPro" id="IPR012867">
    <property type="entry name" value="DUF1648"/>
</dbReference>
<dbReference type="EMBL" id="FPAB01000002">
    <property type="protein sequence ID" value="SFS54879.1"/>
    <property type="molecule type" value="Genomic_DNA"/>
</dbReference>
<keyword evidence="1" id="KW-0472">Membrane</keyword>
<feature type="transmembrane region" description="Helical" evidence="1">
    <location>
        <begin position="130"/>
        <end position="150"/>
    </location>
</feature>
<keyword evidence="4" id="KW-1185">Reference proteome</keyword>
<evidence type="ECO:0000259" key="2">
    <source>
        <dbReference type="Pfam" id="PF07853"/>
    </source>
</evidence>
<keyword evidence="1" id="KW-1133">Transmembrane helix</keyword>
<feature type="transmembrane region" description="Helical" evidence="1">
    <location>
        <begin position="60"/>
        <end position="83"/>
    </location>
</feature>